<evidence type="ECO:0000256" key="4">
    <source>
        <dbReference type="ARBA" id="ARBA00022692"/>
    </source>
</evidence>
<dbReference type="PIRSF" id="PIRSF019239">
    <property type="entry name" value="MrpE"/>
    <property type="match status" value="1"/>
</dbReference>
<keyword evidence="6 7" id="KW-0472">Membrane</keyword>
<feature type="transmembrane region" description="Helical" evidence="7">
    <location>
        <begin position="106"/>
        <end position="126"/>
    </location>
</feature>
<dbReference type="RefSeq" id="WP_037023333.1">
    <property type="nucleotide sequence ID" value="NZ_CCSF01000001.1"/>
</dbReference>
<dbReference type="HOGENOM" id="CLU_086615_4_0_6"/>
<keyword evidence="9" id="KW-1185">Reference proteome</keyword>
<evidence type="ECO:0000256" key="3">
    <source>
        <dbReference type="ARBA" id="ARBA00022475"/>
    </source>
</evidence>
<dbReference type="eggNOG" id="COG1863">
    <property type="taxonomic scope" value="Bacteria"/>
</dbReference>
<dbReference type="PANTHER" id="PTHR34584:SF1">
    <property type="entry name" value="NA(+)_H(+) ANTIPORTER SUBUNIT E1"/>
    <property type="match status" value="1"/>
</dbReference>
<dbReference type="NCBIfam" id="NF006518">
    <property type="entry name" value="PRK08965.1-2"/>
    <property type="match status" value="1"/>
</dbReference>
<protein>
    <submittedName>
        <fullName evidence="8">Multisubunit Na+/H+ antiporter, MnhE subunit</fullName>
    </submittedName>
</protein>
<organism evidence="8 9">
    <name type="scientific">Pseudomonas saudiphocaensis</name>
    <dbReference type="NCBI Taxonomy" id="1499686"/>
    <lineage>
        <taxon>Bacteria</taxon>
        <taxon>Pseudomonadati</taxon>
        <taxon>Pseudomonadota</taxon>
        <taxon>Gammaproteobacteria</taxon>
        <taxon>Pseudomonadales</taxon>
        <taxon>Pseudomonadaceae</taxon>
        <taxon>Pseudomonas</taxon>
    </lineage>
</organism>
<dbReference type="GO" id="GO:0005886">
    <property type="term" value="C:plasma membrane"/>
    <property type="evidence" value="ECO:0007669"/>
    <property type="project" value="UniProtKB-SubCell"/>
</dbReference>
<dbReference type="InterPro" id="IPR002758">
    <property type="entry name" value="Cation_antiport_E"/>
</dbReference>
<evidence type="ECO:0000256" key="7">
    <source>
        <dbReference type="SAM" id="Phobius"/>
    </source>
</evidence>
<comment type="similarity">
    <text evidence="2">Belongs to the CPA3 antiporters (TC 2.A.63) subunit E family.</text>
</comment>
<evidence type="ECO:0000256" key="5">
    <source>
        <dbReference type="ARBA" id="ARBA00022989"/>
    </source>
</evidence>
<keyword evidence="3" id="KW-1003">Cell membrane</keyword>
<evidence type="ECO:0000256" key="1">
    <source>
        <dbReference type="ARBA" id="ARBA00004651"/>
    </source>
</evidence>
<reference evidence="8 9" key="1">
    <citation type="submission" date="2014-07" db="EMBL/GenBank/DDBJ databases">
        <authorList>
            <person name="Urmite Genomes Urmite Genomes"/>
        </authorList>
    </citation>
    <scope>NUCLEOTIDE SEQUENCE [LARGE SCALE GENOMIC DNA]</scope>
    <source>
        <strain evidence="8 9">20_BN</strain>
    </source>
</reference>
<proteinExistence type="inferred from homology"/>
<name>A0A078LSN4_9PSED</name>
<dbReference type="EMBL" id="CCSF01000001">
    <property type="protein sequence ID" value="CDZ94194.1"/>
    <property type="molecule type" value="Genomic_DNA"/>
</dbReference>
<comment type="subcellular location">
    <subcellularLocation>
        <location evidence="1">Cell membrane</location>
        <topology evidence="1">Multi-pass membrane protein</topology>
    </subcellularLocation>
</comment>
<evidence type="ECO:0000256" key="6">
    <source>
        <dbReference type="ARBA" id="ARBA00023136"/>
    </source>
</evidence>
<dbReference type="Proteomes" id="UP000053902">
    <property type="component" value="Unassembled WGS sequence"/>
</dbReference>
<dbReference type="Pfam" id="PF01899">
    <property type="entry name" value="MNHE"/>
    <property type="match status" value="1"/>
</dbReference>
<dbReference type="STRING" id="1499686.BN1079_01507"/>
<evidence type="ECO:0000313" key="8">
    <source>
        <dbReference type="EMBL" id="CDZ94194.1"/>
    </source>
</evidence>
<dbReference type="PANTHER" id="PTHR34584">
    <property type="entry name" value="NA(+)/H(+) ANTIPORTER SUBUNIT E1"/>
    <property type="match status" value="1"/>
</dbReference>
<dbReference type="GO" id="GO:0008324">
    <property type="term" value="F:monoatomic cation transmembrane transporter activity"/>
    <property type="evidence" value="ECO:0007669"/>
    <property type="project" value="InterPro"/>
</dbReference>
<feature type="transmembrane region" description="Helical" evidence="7">
    <location>
        <begin position="65"/>
        <end position="85"/>
    </location>
</feature>
<keyword evidence="4 7" id="KW-0812">Transmembrane</keyword>
<dbReference type="AlphaFoldDB" id="A0A078LSN4"/>
<sequence length="164" mass="18121">MKRFRLLPNPALTLLLAGLWLLLNNTLGGGHIVLGLFLGWAIPLLVSDFLIEIPRVRKPLKLVRFMLMVLCDIVVANIHVAKLVLGPKEKLRPAFILMPMRIENEFVLAVLTSIVSLTPGTVSAGLSPDHKSLLMHALDAPDVEAVVAEVMNRYEAPLLEIFEC</sequence>
<evidence type="ECO:0000313" key="9">
    <source>
        <dbReference type="Proteomes" id="UP000053902"/>
    </source>
</evidence>
<keyword evidence="5 7" id="KW-1133">Transmembrane helix</keyword>
<evidence type="ECO:0000256" key="2">
    <source>
        <dbReference type="ARBA" id="ARBA00006228"/>
    </source>
</evidence>
<dbReference type="OrthoDB" id="9807187at2"/>
<gene>
    <name evidence="8" type="ORF">BN1079_01507</name>
</gene>
<accession>A0A078LSN4</accession>